<dbReference type="EMBL" id="JACAZE010000006">
    <property type="protein sequence ID" value="KAF7313870.1"/>
    <property type="molecule type" value="Genomic_DNA"/>
</dbReference>
<keyword evidence="9" id="KW-0694">RNA-binding</keyword>
<comment type="catalytic activity">
    <reaction evidence="11">
        <text>ATP + H2O = ADP + phosphate + H(+)</text>
        <dbReference type="Rhea" id="RHEA:13065"/>
        <dbReference type="ChEBI" id="CHEBI:15377"/>
        <dbReference type="ChEBI" id="CHEBI:15378"/>
        <dbReference type="ChEBI" id="CHEBI:30616"/>
        <dbReference type="ChEBI" id="CHEBI:43474"/>
        <dbReference type="ChEBI" id="CHEBI:456216"/>
        <dbReference type="EC" id="3.6.4.13"/>
    </reaction>
</comment>
<name>A0A8H6TDM3_MYCCL</name>
<evidence type="ECO:0000313" key="16">
    <source>
        <dbReference type="EMBL" id="KAF7313870.1"/>
    </source>
</evidence>
<evidence type="ECO:0000256" key="7">
    <source>
        <dbReference type="ARBA" id="ARBA00022806"/>
    </source>
</evidence>
<keyword evidence="17" id="KW-1185">Reference proteome</keyword>
<proteinExistence type="inferred from homology"/>
<evidence type="ECO:0000256" key="1">
    <source>
        <dbReference type="ARBA" id="ARBA00004331"/>
    </source>
</evidence>
<dbReference type="Pfam" id="PF13086">
    <property type="entry name" value="AAA_11"/>
    <property type="match status" value="2"/>
</dbReference>
<dbReference type="InterPro" id="IPR027417">
    <property type="entry name" value="P-loop_NTPase"/>
</dbReference>
<dbReference type="EC" id="3.6.4.13" evidence="3"/>
<protein>
    <recommendedName>
        <fullName evidence="3">RNA helicase</fullName>
        <ecNumber evidence="3">3.6.4.13</ecNumber>
    </recommendedName>
</protein>
<gene>
    <name evidence="16" type="ORF">HMN09_00544700</name>
</gene>
<evidence type="ECO:0000256" key="12">
    <source>
        <dbReference type="SAM" id="MobiDB-lite"/>
    </source>
</evidence>
<sequence length="945" mass="106876">MAGKQHRNDLNELSRRQQQQQAQVPFQEEEEEEVHEPVLVPCERCGAILPQAEHRRHLLQHLRVRRKLFADVEAMNLEAEADKHSVSVSHGEGVDFGVVGLEDSLSVDVTVLKAGVEPIVLETLAMRSADSPFSASLAGKSRWVTHIRARTLCIRFAPPIEGEFKDVLELVLLNVKTRERFLITRKVLAVVGSQEDHELLKPHSEYVRRPRPIPVPFKGRIVRPPRPPTWAPNAWKKTLLPYEPPANLIQAAFETPRGRDVVKTVKQHFMPRVFDVNTYAKFFQVLLYIEDYQMRRVPSIEFWAELRPNHPRYELEVKGLEEGRPSVVVGDFIRIKHSGSEDGPWYEGRVHQVRQNHVSLRFGEDFSTYRGTKFDVRFTLNRLPLRRMHQALTNESRPARILFPDASHKSVKRPCSEEQLAEIVPVNRLIAQDREQLETVAAIVHRPRGSVPFVVFGPPGTGKTVTIVEAINQILQRDPKARILACAPSNSAADLIAQRLSPLGTTTLLRLNSQTRKHEDLPKDLQKFSVINDNLTFVLPVLEDLRKYRVVVSTCFSGAGKQKTHPHTCRRSLVSPRGWYTHIFVDEAGQAIEPEVMLPIKSLADGKTNVILAGDDKQLGPIVQSSLASILGLRVSYLSRIMQRDIYSLAADAPVGGRGINIVKLVNNFRSHPAILDFSNRQFYAGELVPCGNPALIQSLENSDELPRKKFPLIFHGIAGKDQREGFSPSFFNIDEATIVKKYVASLLSNKKLRLRPEDIGVITPYHAQRCKINLLLSKDHKCKGVTVGSVEEFQGQERRVIIMSTVRSNTNYVESDIRRTLGFVANPQRFNVAVTRAQALLIVVGNPDVLGLDPLWRAFINYVYLRGGWRGKSISWDPTELVSSTMPEIYAQQMQRRAEGDAEETMARLKALIVRRNEGSELEFDFSDDEAAAIEQPMRAWDAE</sequence>
<dbReference type="PANTHER" id="PTHR45418:SF1">
    <property type="entry name" value="CANCER_TESTIS ANTIGEN 55"/>
    <property type="match status" value="1"/>
</dbReference>
<feature type="domain" description="DNA2/NAM7 helicase helicase" evidence="13">
    <location>
        <begin position="545"/>
        <end position="625"/>
    </location>
</feature>
<dbReference type="GO" id="GO:0036464">
    <property type="term" value="C:cytoplasmic ribonucleoprotein granule"/>
    <property type="evidence" value="ECO:0007669"/>
    <property type="project" value="UniProtKB-SubCell"/>
</dbReference>
<dbReference type="AlphaFoldDB" id="A0A8H6TDM3"/>
<evidence type="ECO:0000313" key="17">
    <source>
        <dbReference type="Proteomes" id="UP000613580"/>
    </source>
</evidence>
<feature type="compositionally biased region" description="Basic and acidic residues" evidence="12">
    <location>
        <begin position="1"/>
        <end position="15"/>
    </location>
</feature>
<dbReference type="InterPro" id="IPR049080">
    <property type="entry name" value="MOV-10-like_beta-barrel"/>
</dbReference>
<dbReference type="GO" id="GO:0016787">
    <property type="term" value="F:hydrolase activity"/>
    <property type="evidence" value="ECO:0007669"/>
    <property type="project" value="UniProtKB-KW"/>
</dbReference>
<evidence type="ECO:0000256" key="2">
    <source>
        <dbReference type="ARBA" id="ARBA00005601"/>
    </source>
</evidence>
<dbReference type="Proteomes" id="UP000613580">
    <property type="component" value="Unassembled WGS sequence"/>
</dbReference>
<keyword evidence="4" id="KW-0963">Cytoplasm</keyword>
<feature type="domain" description="Helicase MOV-10-like beta-barrel" evidence="15">
    <location>
        <begin position="309"/>
        <end position="378"/>
    </location>
</feature>
<feature type="domain" description="DNA2/NAM7 helicase helicase" evidence="13">
    <location>
        <begin position="434"/>
        <end position="515"/>
    </location>
</feature>
<dbReference type="Gene3D" id="3.40.50.300">
    <property type="entry name" value="P-loop containing nucleotide triphosphate hydrolases"/>
    <property type="match status" value="2"/>
</dbReference>
<dbReference type="InterPro" id="IPR041677">
    <property type="entry name" value="DNA2/NAM7_AAA_11"/>
</dbReference>
<dbReference type="GO" id="GO:0031047">
    <property type="term" value="P:regulatory ncRNA-mediated gene silencing"/>
    <property type="evidence" value="ECO:0007669"/>
    <property type="project" value="UniProtKB-KW"/>
</dbReference>
<comment type="subcellular location">
    <subcellularLocation>
        <location evidence="1">Cytoplasm</location>
        <location evidence="1">Cytoplasmic ribonucleoprotein granule</location>
    </subcellularLocation>
</comment>
<comment type="similarity">
    <text evidence="2">Belongs to the DNA2/NAM7 helicase family. SDE3 subfamily.</text>
</comment>
<comment type="caution">
    <text evidence="16">The sequence shown here is derived from an EMBL/GenBank/DDBJ whole genome shotgun (WGS) entry which is preliminary data.</text>
</comment>
<dbReference type="InterPro" id="IPR047187">
    <property type="entry name" value="SF1_C_Upf1"/>
</dbReference>
<keyword evidence="7 16" id="KW-0347">Helicase</keyword>
<dbReference type="Pfam" id="PF13087">
    <property type="entry name" value="AAA_12"/>
    <property type="match status" value="1"/>
</dbReference>
<dbReference type="Pfam" id="PF21634">
    <property type="entry name" value="MOV-10_beta-barrel"/>
    <property type="match status" value="1"/>
</dbReference>
<evidence type="ECO:0000256" key="6">
    <source>
        <dbReference type="ARBA" id="ARBA00022801"/>
    </source>
</evidence>
<dbReference type="CDD" id="cd18038">
    <property type="entry name" value="DEXXQc_Helz-like"/>
    <property type="match status" value="1"/>
</dbReference>
<evidence type="ECO:0000256" key="4">
    <source>
        <dbReference type="ARBA" id="ARBA00022490"/>
    </source>
</evidence>
<evidence type="ECO:0000256" key="5">
    <source>
        <dbReference type="ARBA" id="ARBA00022741"/>
    </source>
</evidence>
<evidence type="ECO:0000256" key="11">
    <source>
        <dbReference type="ARBA" id="ARBA00047984"/>
    </source>
</evidence>
<feature type="domain" description="DNA2/NAM7 helicase-like C-terminal" evidence="14">
    <location>
        <begin position="661"/>
        <end position="848"/>
    </location>
</feature>
<dbReference type="GO" id="GO:0032574">
    <property type="term" value="F:5'-3' RNA helicase activity"/>
    <property type="evidence" value="ECO:0007669"/>
    <property type="project" value="InterPro"/>
</dbReference>
<keyword evidence="10" id="KW-0943">RNA-mediated gene silencing</keyword>
<dbReference type="OrthoDB" id="6513042at2759"/>
<keyword evidence="5" id="KW-0547">Nucleotide-binding</keyword>
<dbReference type="CDD" id="cd18808">
    <property type="entry name" value="SF1_C_Upf1"/>
    <property type="match status" value="1"/>
</dbReference>
<evidence type="ECO:0000256" key="8">
    <source>
        <dbReference type="ARBA" id="ARBA00022840"/>
    </source>
</evidence>
<evidence type="ECO:0000256" key="9">
    <source>
        <dbReference type="ARBA" id="ARBA00022884"/>
    </source>
</evidence>
<evidence type="ECO:0000256" key="10">
    <source>
        <dbReference type="ARBA" id="ARBA00023158"/>
    </source>
</evidence>
<organism evidence="16 17">
    <name type="scientific">Mycena chlorophos</name>
    <name type="common">Agaric fungus</name>
    <name type="synonym">Agaricus chlorophos</name>
    <dbReference type="NCBI Taxonomy" id="658473"/>
    <lineage>
        <taxon>Eukaryota</taxon>
        <taxon>Fungi</taxon>
        <taxon>Dikarya</taxon>
        <taxon>Basidiomycota</taxon>
        <taxon>Agaricomycotina</taxon>
        <taxon>Agaricomycetes</taxon>
        <taxon>Agaricomycetidae</taxon>
        <taxon>Agaricales</taxon>
        <taxon>Marasmiineae</taxon>
        <taxon>Mycenaceae</taxon>
        <taxon>Mycena</taxon>
    </lineage>
</organism>
<evidence type="ECO:0000259" key="15">
    <source>
        <dbReference type="Pfam" id="PF21634"/>
    </source>
</evidence>
<reference evidence="16" key="1">
    <citation type="submission" date="2020-05" db="EMBL/GenBank/DDBJ databases">
        <title>Mycena genomes resolve the evolution of fungal bioluminescence.</title>
        <authorList>
            <person name="Tsai I.J."/>
        </authorList>
    </citation>
    <scope>NUCLEOTIDE SEQUENCE</scope>
    <source>
        <strain evidence="16">110903Hualien_Pintung</strain>
    </source>
</reference>
<dbReference type="GO" id="GO:0005524">
    <property type="term" value="F:ATP binding"/>
    <property type="evidence" value="ECO:0007669"/>
    <property type="project" value="UniProtKB-KW"/>
</dbReference>
<feature type="region of interest" description="Disordered" evidence="12">
    <location>
        <begin position="1"/>
        <end position="32"/>
    </location>
</feature>
<keyword evidence="8" id="KW-0067">ATP-binding</keyword>
<dbReference type="FunFam" id="3.40.50.300:FF:000608">
    <property type="entry name" value="Mov10 RISC complex RNA helicase"/>
    <property type="match status" value="1"/>
</dbReference>
<dbReference type="InterPro" id="IPR026122">
    <property type="entry name" value="MOV-10/SDE3_DEXXQ/H-box"/>
</dbReference>
<dbReference type="InterPro" id="IPR041679">
    <property type="entry name" value="DNA2/NAM7-like_C"/>
</dbReference>
<evidence type="ECO:0000256" key="3">
    <source>
        <dbReference type="ARBA" id="ARBA00012552"/>
    </source>
</evidence>
<dbReference type="SUPFAM" id="SSF52540">
    <property type="entry name" value="P-loop containing nucleoside triphosphate hydrolases"/>
    <property type="match status" value="1"/>
</dbReference>
<evidence type="ECO:0000259" key="13">
    <source>
        <dbReference type="Pfam" id="PF13086"/>
    </source>
</evidence>
<dbReference type="GO" id="GO:0003723">
    <property type="term" value="F:RNA binding"/>
    <property type="evidence" value="ECO:0007669"/>
    <property type="project" value="UniProtKB-KW"/>
</dbReference>
<feature type="compositionally biased region" description="Low complexity" evidence="12">
    <location>
        <begin position="17"/>
        <end position="26"/>
    </location>
</feature>
<dbReference type="PANTHER" id="PTHR45418">
    <property type="entry name" value="CANCER/TESTIS ANTIGEN 55"/>
    <property type="match status" value="1"/>
</dbReference>
<accession>A0A8H6TDM3</accession>
<keyword evidence="6" id="KW-0378">Hydrolase</keyword>
<evidence type="ECO:0000259" key="14">
    <source>
        <dbReference type="Pfam" id="PF13087"/>
    </source>
</evidence>